<dbReference type="Proteomes" id="UP000774326">
    <property type="component" value="Unassembled WGS sequence"/>
</dbReference>
<reference evidence="1" key="1">
    <citation type="journal article" date="2021" name="Open Biol.">
        <title>Shared evolutionary footprints suggest mitochondrial oxidative damage underlies multiple complex I losses in fungi.</title>
        <authorList>
            <person name="Schikora-Tamarit M.A."/>
            <person name="Marcet-Houben M."/>
            <person name="Nosek J."/>
            <person name="Gabaldon T."/>
        </authorList>
    </citation>
    <scope>NUCLEOTIDE SEQUENCE</scope>
    <source>
        <strain evidence="1">CBS2887</strain>
    </source>
</reference>
<dbReference type="OrthoDB" id="10439656at2759"/>
<dbReference type="AlphaFoldDB" id="A0A9P8THK4"/>
<name>A0A9P8THK4_WICPI</name>
<gene>
    <name evidence="1" type="ORF">WICPIJ_008495</name>
</gene>
<evidence type="ECO:0000313" key="1">
    <source>
        <dbReference type="EMBL" id="KAH3679833.1"/>
    </source>
</evidence>
<protein>
    <submittedName>
        <fullName evidence="1">Uncharacterized protein</fullName>
    </submittedName>
</protein>
<dbReference type="EMBL" id="JAEUBG010004836">
    <property type="protein sequence ID" value="KAH3679833.1"/>
    <property type="molecule type" value="Genomic_DNA"/>
</dbReference>
<reference evidence="1" key="2">
    <citation type="submission" date="2021-01" db="EMBL/GenBank/DDBJ databases">
        <authorList>
            <person name="Schikora-Tamarit M.A."/>
        </authorList>
    </citation>
    <scope>NUCLEOTIDE SEQUENCE</scope>
    <source>
        <strain evidence="1">CBS2887</strain>
    </source>
</reference>
<sequence>METLRKSKAASISSMTYNGVGLNLCKAKTKAKDDKVFSPPDKLEMFFHDFFGGITENKIPSENGSNESTSSNSALPPIVIIWYISFNVVEIMLKPSMN</sequence>
<evidence type="ECO:0000313" key="2">
    <source>
        <dbReference type="Proteomes" id="UP000774326"/>
    </source>
</evidence>
<accession>A0A9P8THK4</accession>
<keyword evidence="2" id="KW-1185">Reference proteome</keyword>
<comment type="caution">
    <text evidence="1">The sequence shown here is derived from an EMBL/GenBank/DDBJ whole genome shotgun (WGS) entry which is preliminary data.</text>
</comment>
<organism evidence="1 2">
    <name type="scientific">Wickerhamomyces pijperi</name>
    <name type="common">Yeast</name>
    <name type="synonym">Pichia pijperi</name>
    <dbReference type="NCBI Taxonomy" id="599730"/>
    <lineage>
        <taxon>Eukaryota</taxon>
        <taxon>Fungi</taxon>
        <taxon>Dikarya</taxon>
        <taxon>Ascomycota</taxon>
        <taxon>Saccharomycotina</taxon>
        <taxon>Saccharomycetes</taxon>
        <taxon>Phaffomycetales</taxon>
        <taxon>Wickerhamomycetaceae</taxon>
        <taxon>Wickerhamomyces</taxon>
    </lineage>
</organism>
<proteinExistence type="predicted"/>